<gene>
    <name evidence="2" type="ORF">MW084_12430</name>
</gene>
<keyword evidence="3" id="KW-1185">Reference proteome</keyword>
<dbReference type="EMBL" id="CP095474">
    <property type="protein sequence ID" value="URN16612.1"/>
    <property type="molecule type" value="Genomic_DNA"/>
</dbReference>
<dbReference type="Proteomes" id="UP001056383">
    <property type="component" value="Chromosome"/>
</dbReference>
<protein>
    <submittedName>
        <fullName evidence="2">Uncharacterized protein</fullName>
    </submittedName>
</protein>
<accession>A0ABY4TD23</accession>
<name>A0ABY4TD23_9ACTN</name>
<feature type="region of interest" description="Disordered" evidence="1">
    <location>
        <begin position="1"/>
        <end position="35"/>
    </location>
</feature>
<organism evidence="2 3">
    <name type="scientific">Streptomyces sudanensis</name>
    <dbReference type="NCBI Taxonomy" id="436397"/>
    <lineage>
        <taxon>Bacteria</taxon>
        <taxon>Bacillati</taxon>
        <taxon>Actinomycetota</taxon>
        <taxon>Actinomycetes</taxon>
        <taxon>Kitasatosporales</taxon>
        <taxon>Streptomycetaceae</taxon>
        <taxon>Streptomyces</taxon>
    </lineage>
</organism>
<proteinExistence type="predicted"/>
<dbReference type="RefSeq" id="WP_010469695.1">
    <property type="nucleotide sequence ID" value="NZ_CP095474.1"/>
</dbReference>
<evidence type="ECO:0000256" key="1">
    <source>
        <dbReference type="SAM" id="MobiDB-lite"/>
    </source>
</evidence>
<reference evidence="2" key="1">
    <citation type="submission" date="2022-04" db="EMBL/GenBank/DDBJ databases">
        <title>Systematic whole-genome sequencing reveals an unexpected diversity among actinomycetoma pathogens and provides insights into their antibacterial susceptibilities.</title>
        <authorList>
            <person name="Watson A.K."/>
            <person name="Kepplinger B."/>
            <person name="Bakhiet S.M."/>
            <person name="Mhmoud N.A."/>
            <person name="Chapman J."/>
            <person name="Allenby N."/>
            <person name="Mickiewicz K."/>
            <person name="Goodfellow M."/>
            <person name="Fahal A.H."/>
            <person name="Errington J."/>
        </authorList>
    </citation>
    <scope>NUCLEOTIDE SEQUENCE</scope>
    <source>
        <strain evidence="2">SD 504</strain>
    </source>
</reference>
<feature type="compositionally biased region" description="Low complexity" evidence="1">
    <location>
        <begin position="1"/>
        <end position="11"/>
    </location>
</feature>
<evidence type="ECO:0000313" key="3">
    <source>
        <dbReference type="Proteomes" id="UP001056383"/>
    </source>
</evidence>
<evidence type="ECO:0000313" key="2">
    <source>
        <dbReference type="EMBL" id="URN16612.1"/>
    </source>
</evidence>
<sequence>MSATTLPPTAGGTPGPRTPQAPGVEAPHGAGRSASPLGGALRAVRVFAAAAFGVAVLGDYDADAAGVRRR</sequence>